<protein>
    <submittedName>
        <fullName evidence="1">Uncharacterized protein</fullName>
    </submittedName>
</protein>
<sequence length="65" mass="7194">MRFHTAWVESGQGIAKSSNCLSYPNANKDATELVDKKIRDNSGFHPSKQTLDTLLPLEPLPLKPS</sequence>
<reference evidence="1 2" key="2">
    <citation type="journal article" date="2016" name="Environ. Microbiol.">
        <title>The revisited genome of Pseudomonas putida KT2440 enlightens its value as a robust metabolic chassis.</title>
        <authorList>
            <person name="Belda E."/>
            <person name="van Heck R.G."/>
            <person name="Lopez-Sanchez M.J."/>
            <person name="Cruveiller S."/>
            <person name="Barbe V."/>
            <person name="Fraser C."/>
            <person name="Klenk H.P."/>
            <person name="Petersen J."/>
            <person name="Morgat A."/>
            <person name="Nikel P.I."/>
            <person name="Vallenet D."/>
            <person name="Rouy Z."/>
            <person name="Sekowska A."/>
            <person name="Martins Dos Santos V.A."/>
            <person name="de Lorenzo V."/>
            <person name="Danchin A."/>
            <person name="Medigue C."/>
        </authorList>
    </citation>
    <scope>NUCLEOTIDE SEQUENCE [LARGE SCALE GENOMIC DNA]</scope>
    <source>
        <strain evidence="2">ATCC 47054 / DSM 6125 / CFBP 8728 / NCIMB 11950 / KT2440</strain>
    </source>
</reference>
<evidence type="ECO:0000313" key="1">
    <source>
        <dbReference type="EMBL" id="AMM03072.1"/>
    </source>
</evidence>
<keyword evidence="2" id="KW-1185">Reference proteome</keyword>
<reference evidence="1 2" key="1">
    <citation type="journal article" date="2002" name="Environ. Microbiol.">
        <title>Complete genome sequence and comparative analysis of the metabolically versatile Pseudomonas putida KT2440.</title>
        <authorList>
            <person name="Nelson K.E."/>
            <person name="Weinel C."/>
            <person name="Paulsen I.T."/>
            <person name="Dodson R.J."/>
            <person name="Hilbert H."/>
            <person name="Martins dos Santos V.A."/>
            <person name="Fouts D.E."/>
            <person name="Gill S.R."/>
            <person name="Pop M."/>
            <person name="Holmes M."/>
            <person name="Brinkac L."/>
            <person name="Beanan M."/>
            <person name="DeBoy R.T."/>
            <person name="Daugherty S."/>
            <person name="Kolonay J."/>
            <person name="Madupu R."/>
            <person name="Nelson W."/>
            <person name="White O."/>
            <person name="Peterson J."/>
            <person name="Khouri H."/>
            <person name="Hance I."/>
            <person name="Chris Lee P."/>
            <person name="Holtzapple E."/>
            <person name="Scanlan D."/>
            <person name="Tran K."/>
            <person name="Moazzez A."/>
            <person name="Utterback T."/>
            <person name="Rizzo M."/>
            <person name="Lee K."/>
            <person name="Kosack D."/>
            <person name="Moestl D."/>
            <person name="Wedler H."/>
            <person name="Lauber J."/>
            <person name="Stjepandic D."/>
            <person name="Hoheisel J."/>
            <person name="Straetz M."/>
            <person name="Heim S."/>
            <person name="Kiewitz C."/>
            <person name="Eisen J.A."/>
            <person name="Timmis K.N."/>
            <person name="Dusterhoft A."/>
            <person name="Tummler B."/>
            <person name="Fraser C.M."/>
        </authorList>
    </citation>
    <scope>NUCLEOTIDE SEQUENCE [LARGE SCALE GENOMIC DNA]</scope>
    <source>
        <strain evidence="2">ATCC 47054 / DSM 6125 / CFBP 8728 / NCIMB 11950 / KT2440</strain>
    </source>
</reference>
<accession>A0A140FWT9</accession>
<proteinExistence type="predicted"/>
<gene>
    <name evidence="1" type="ordered locus">PP_5735</name>
</gene>
<dbReference type="Proteomes" id="UP000000556">
    <property type="component" value="Chromosome"/>
</dbReference>
<dbReference type="OrthoDB" id="9769319at2"/>
<organism evidence="1 2">
    <name type="scientific">Pseudomonas putida (strain ATCC 47054 / DSM 6125 / CFBP 8728 / NCIMB 11950 / KT2440)</name>
    <dbReference type="NCBI Taxonomy" id="160488"/>
    <lineage>
        <taxon>Bacteria</taxon>
        <taxon>Pseudomonadati</taxon>
        <taxon>Pseudomonadota</taxon>
        <taxon>Gammaproteobacteria</taxon>
        <taxon>Pseudomonadales</taxon>
        <taxon>Pseudomonadaceae</taxon>
        <taxon>Pseudomonas</taxon>
    </lineage>
</organism>
<name>A0A140FWT9_PSEPK</name>
<dbReference type="BioCyc" id="PPUT160488:G1G01-5748-MONOMER"/>
<dbReference type="KEGG" id="ppu:PP_5735"/>
<dbReference type="Gene3D" id="3.40.190.10">
    <property type="entry name" value="Periplasmic binding protein-like II"/>
    <property type="match status" value="2"/>
</dbReference>
<dbReference type="AlphaFoldDB" id="A0A140FWT9"/>
<evidence type="ECO:0000313" key="2">
    <source>
        <dbReference type="Proteomes" id="UP000000556"/>
    </source>
</evidence>
<dbReference type="EMBL" id="AE015451">
    <property type="protein sequence ID" value="AMM03072.1"/>
    <property type="molecule type" value="Genomic_DNA"/>
</dbReference>